<keyword evidence="3" id="KW-1185">Reference proteome</keyword>
<dbReference type="Gramene" id="Pp3c25_11420V3.1">
    <property type="protein sequence ID" value="Pp3c25_11420V3.1"/>
    <property type="gene ID" value="Pp3c25_11420"/>
</dbReference>
<gene>
    <name evidence="1" type="ORF">PHYPA_029854</name>
</gene>
<dbReference type="InParanoid" id="A0A2K1IEK0"/>
<accession>A0A2K1IEK0</accession>
<evidence type="ECO:0000313" key="3">
    <source>
        <dbReference type="Proteomes" id="UP000006727"/>
    </source>
</evidence>
<reference evidence="1 3" key="2">
    <citation type="journal article" date="2018" name="Plant J.">
        <title>The Physcomitrella patens chromosome-scale assembly reveals moss genome structure and evolution.</title>
        <authorList>
            <person name="Lang D."/>
            <person name="Ullrich K.K."/>
            <person name="Murat F."/>
            <person name="Fuchs J."/>
            <person name="Jenkins J."/>
            <person name="Haas F.B."/>
            <person name="Piednoel M."/>
            <person name="Gundlach H."/>
            <person name="Van Bel M."/>
            <person name="Meyberg R."/>
            <person name="Vives C."/>
            <person name="Morata J."/>
            <person name="Symeonidi A."/>
            <person name="Hiss M."/>
            <person name="Muchero W."/>
            <person name="Kamisugi Y."/>
            <person name="Saleh O."/>
            <person name="Blanc G."/>
            <person name="Decker E.L."/>
            <person name="van Gessel N."/>
            <person name="Grimwood J."/>
            <person name="Hayes R.D."/>
            <person name="Graham S.W."/>
            <person name="Gunter L.E."/>
            <person name="McDaniel S.F."/>
            <person name="Hoernstein S.N.W."/>
            <person name="Larsson A."/>
            <person name="Li F.W."/>
            <person name="Perroud P.F."/>
            <person name="Phillips J."/>
            <person name="Ranjan P."/>
            <person name="Rokshar D.S."/>
            <person name="Rothfels C.J."/>
            <person name="Schneider L."/>
            <person name="Shu S."/>
            <person name="Stevenson D.W."/>
            <person name="Thummler F."/>
            <person name="Tillich M."/>
            <person name="Villarreal Aguilar J.C."/>
            <person name="Widiez T."/>
            <person name="Wong G.K."/>
            <person name="Wymore A."/>
            <person name="Zhang Y."/>
            <person name="Zimmer A.D."/>
            <person name="Quatrano R.S."/>
            <person name="Mayer K.F.X."/>
            <person name="Goodstein D."/>
            <person name="Casacuberta J.M."/>
            <person name="Vandepoele K."/>
            <person name="Reski R."/>
            <person name="Cuming A.C."/>
            <person name="Tuskan G.A."/>
            <person name="Maumus F."/>
            <person name="Salse J."/>
            <person name="Schmutz J."/>
            <person name="Rensing S.A."/>
        </authorList>
    </citation>
    <scope>NUCLEOTIDE SEQUENCE [LARGE SCALE GENOMIC DNA]</scope>
    <source>
        <strain evidence="2 3">cv. Gransden 2004</strain>
    </source>
</reference>
<reference evidence="2" key="3">
    <citation type="submission" date="2020-12" db="UniProtKB">
        <authorList>
            <consortium name="EnsemblPlants"/>
        </authorList>
    </citation>
    <scope>IDENTIFICATION</scope>
</reference>
<protein>
    <submittedName>
        <fullName evidence="1 2">Uncharacterized protein</fullName>
    </submittedName>
</protein>
<evidence type="ECO:0000313" key="1">
    <source>
        <dbReference type="EMBL" id="PNR27702.1"/>
    </source>
</evidence>
<dbReference type="EnsemblPlants" id="Pp3c25_11420V3.1">
    <property type="protein sequence ID" value="Pp3c25_11420V3.1"/>
    <property type="gene ID" value="Pp3c25_11420"/>
</dbReference>
<dbReference type="Proteomes" id="UP000006727">
    <property type="component" value="Chromosome 25"/>
</dbReference>
<dbReference type="EMBL" id="ABEU02000025">
    <property type="protein sequence ID" value="PNR27702.1"/>
    <property type="molecule type" value="Genomic_DNA"/>
</dbReference>
<evidence type="ECO:0000313" key="2">
    <source>
        <dbReference type="EnsemblPlants" id="Pp3c25_11420V3.1"/>
    </source>
</evidence>
<dbReference type="AlphaFoldDB" id="A0A2K1IEK0"/>
<organism evidence="1">
    <name type="scientific">Physcomitrium patens</name>
    <name type="common">Spreading-leaved earth moss</name>
    <name type="synonym">Physcomitrella patens</name>
    <dbReference type="NCBI Taxonomy" id="3218"/>
    <lineage>
        <taxon>Eukaryota</taxon>
        <taxon>Viridiplantae</taxon>
        <taxon>Streptophyta</taxon>
        <taxon>Embryophyta</taxon>
        <taxon>Bryophyta</taxon>
        <taxon>Bryophytina</taxon>
        <taxon>Bryopsida</taxon>
        <taxon>Funariidae</taxon>
        <taxon>Funariales</taxon>
        <taxon>Funariaceae</taxon>
        <taxon>Physcomitrium</taxon>
    </lineage>
</organism>
<proteinExistence type="predicted"/>
<reference evidence="1 3" key="1">
    <citation type="journal article" date="2008" name="Science">
        <title>The Physcomitrella genome reveals evolutionary insights into the conquest of land by plants.</title>
        <authorList>
            <person name="Rensing S."/>
            <person name="Lang D."/>
            <person name="Zimmer A."/>
            <person name="Terry A."/>
            <person name="Salamov A."/>
            <person name="Shapiro H."/>
            <person name="Nishiyama T."/>
            <person name="Perroud P.-F."/>
            <person name="Lindquist E."/>
            <person name="Kamisugi Y."/>
            <person name="Tanahashi T."/>
            <person name="Sakakibara K."/>
            <person name="Fujita T."/>
            <person name="Oishi K."/>
            <person name="Shin-I T."/>
            <person name="Kuroki Y."/>
            <person name="Toyoda A."/>
            <person name="Suzuki Y."/>
            <person name="Hashimoto A."/>
            <person name="Yamaguchi K."/>
            <person name="Sugano A."/>
            <person name="Kohara Y."/>
            <person name="Fujiyama A."/>
            <person name="Anterola A."/>
            <person name="Aoki S."/>
            <person name="Ashton N."/>
            <person name="Barbazuk W.B."/>
            <person name="Barker E."/>
            <person name="Bennetzen J."/>
            <person name="Bezanilla M."/>
            <person name="Blankenship R."/>
            <person name="Cho S.H."/>
            <person name="Dutcher S."/>
            <person name="Estelle M."/>
            <person name="Fawcett J.A."/>
            <person name="Gundlach H."/>
            <person name="Hanada K."/>
            <person name="Heyl A."/>
            <person name="Hicks K.A."/>
            <person name="Hugh J."/>
            <person name="Lohr M."/>
            <person name="Mayer K."/>
            <person name="Melkozernov A."/>
            <person name="Murata T."/>
            <person name="Nelson D."/>
            <person name="Pils B."/>
            <person name="Prigge M."/>
            <person name="Reiss B."/>
            <person name="Renner T."/>
            <person name="Rombauts S."/>
            <person name="Rushton P."/>
            <person name="Sanderfoot A."/>
            <person name="Schween G."/>
            <person name="Shiu S.-H."/>
            <person name="Stueber K."/>
            <person name="Theodoulou F.L."/>
            <person name="Tu H."/>
            <person name="Van de Peer Y."/>
            <person name="Verrier P.J."/>
            <person name="Waters E."/>
            <person name="Wood A."/>
            <person name="Yang L."/>
            <person name="Cove D."/>
            <person name="Cuming A."/>
            <person name="Hasebe M."/>
            <person name="Lucas S."/>
            <person name="Mishler D.B."/>
            <person name="Reski R."/>
            <person name="Grigoriev I."/>
            <person name="Quatrano R.S."/>
            <person name="Boore J.L."/>
        </authorList>
    </citation>
    <scope>NUCLEOTIDE SEQUENCE [LARGE SCALE GENOMIC DNA]</scope>
    <source>
        <strain evidence="2 3">cv. Gransden 2004</strain>
    </source>
</reference>
<name>A0A2K1IEK0_PHYPA</name>
<sequence>MLKPSSSSSPSLSLDTGVWCGGRLPKVLHPFNFRSLTCALIRLNGQRSFQSGQ</sequence>